<accession>A0A0F9UUN8</accession>
<dbReference type="EMBL" id="LAZR01000105">
    <property type="protein sequence ID" value="KKN91222.1"/>
    <property type="molecule type" value="Genomic_DNA"/>
</dbReference>
<reference evidence="1" key="1">
    <citation type="journal article" date="2015" name="Nature">
        <title>Complex archaea that bridge the gap between prokaryotes and eukaryotes.</title>
        <authorList>
            <person name="Spang A."/>
            <person name="Saw J.H."/>
            <person name="Jorgensen S.L."/>
            <person name="Zaremba-Niedzwiedzka K."/>
            <person name="Martijn J."/>
            <person name="Lind A.E."/>
            <person name="van Eijk R."/>
            <person name="Schleper C."/>
            <person name="Guy L."/>
            <person name="Ettema T.J."/>
        </authorList>
    </citation>
    <scope>NUCLEOTIDE SEQUENCE</scope>
</reference>
<sequence>MLEEPMDRNFAIFNIKDEDRQRADAGFLRRFGQEVFDREISPIHKAGIMSVFHNPPNKWTTWYVETVAFLVNERR</sequence>
<dbReference type="AlphaFoldDB" id="A0A0F9UUN8"/>
<protein>
    <submittedName>
        <fullName evidence="1">Uncharacterized protein</fullName>
    </submittedName>
</protein>
<evidence type="ECO:0000313" key="1">
    <source>
        <dbReference type="EMBL" id="KKN91222.1"/>
    </source>
</evidence>
<comment type="caution">
    <text evidence="1">The sequence shown here is derived from an EMBL/GenBank/DDBJ whole genome shotgun (WGS) entry which is preliminary data.</text>
</comment>
<name>A0A0F9UUN8_9ZZZZ</name>
<gene>
    <name evidence="1" type="ORF">LCGC14_0220900</name>
</gene>
<proteinExistence type="predicted"/>
<organism evidence="1">
    <name type="scientific">marine sediment metagenome</name>
    <dbReference type="NCBI Taxonomy" id="412755"/>
    <lineage>
        <taxon>unclassified sequences</taxon>
        <taxon>metagenomes</taxon>
        <taxon>ecological metagenomes</taxon>
    </lineage>
</organism>